<dbReference type="EMBL" id="KV417614">
    <property type="protein sequence ID" value="KZP14634.1"/>
    <property type="molecule type" value="Genomic_DNA"/>
</dbReference>
<dbReference type="Proteomes" id="UP000076532">
    <property type="component" value="Unassembled WGS sequence"/>
</dbReference>
<dbReference type="STRING" id="436010.A0A166DEU1"/>
<name>A0A166DEU1_9AGAM</name>
<evidence type="ECO:0000313" key="2">
    <source>
        <dbReference type="Proteomes" id="UP000076532"/>
    </source>
</evidence>
<gene>
    <name evidence="1" type="ORF">FIBSPDRAFT_979755</name>
</gene>
<evidence type="ECO:0000313" key="1">
    <source>
        <dbReference type="EMBL" id="KZP14634.1"/>
    </source>
</evidence>
<dbReference type="Gene3D" id="3.30.420.10">
    <property type="entry name" value="Ribonuclease H-like superfamily/Ribonuclease H"/>
    <property type="match status" value="1"/>
</dbReference>
<dbReference type="AlphaFoldDB" id="A0A166DEU1"/>
<organism evidence="1 2">
    <name type="scientific">Athelia psychrophila</name>
    <dbReference type="NCBI Taxonomy" id="1759441"/>
    <lineage>
        <taxon>Eukaryota</taxon>
        <taxon>Fungi</taxon>
        <taxon>Dikarya</taxon>
        <taxon>Basidiomycota</taxon>
        <taxon>Agaricomycotina</taxon>
        <taxon>Agaricomycetes</taxon>
        <taxon>Agaricomycetidae</taxon>
        <taxon>Atheliales</taxon>
        <taxon>Atheliaceae</taxon>
        <taxon>Athelia</taxon>
    </lineage>
</organism>
<proteinExistence type="predicted"/>
<dbReference type="GO" id="GO:0003676">
    <property type="term" value="F:nucleic acid binding"/>
    <property type="evidence" value="ECO:0007669"/>
    <property type="project" value="InterPro"/>
</dbReference>
<reference evidence="1 2" key="1">
    <citation type="journal article" date="2016" name="Mol. Biol. Evol.">
        <title>Comparative Genomics of Early-Diverging Mushroom-Forming Fungi Provides Insights into the Origins of Lignocellulose Decay Capabilities.</title>
        <authorList>
            <person name="Nagy L.G."/>
            <person name="Riley R."/>
            <person name="Tritt A."/>
            <person name="Adam C."/>
            <person name="Daum C."/>
            <person name="Floudas D."/>
            <person name="Sun H."/>
            <person name="Yadav J.S."/>
            <person name="Pangilinan J."/>
            <person name="Larsson K.H."/>
            <person name="Matsuura K."/>
            <person name="Barry K."/>
            <person name="Labutti K."/>
            <person name="Kuo R."/>
            <person name="Ohm R.A."/>
            <person name="Bhattacharya S.S."/>
            <person name="Shirouzu T."/>
            <person name="Yoshinaga Y."/>
            <person name="Martin F.M."/>
            <person name="Grigoriev I.V."/>
            <person name="Hibbett D.S."/>
        </authorList>
    </citation>
    <scope>NUCLEOTIDE SEQUENCE [LARGE SCALE GENOMIC DNA]</scope>
    <source>
        <strain evidence="1 2">CBS 109695</strain>
    </source>
</reference>
<dbReference type="InterPro" id="IPR036397">
    <property type="entry name" value="RNaseH_sf"/>
</dbReference>
<protein>
    <recommendedName>
        <fullName evidence="3">Tc1-like transposase DDE domain-containing protein</fullName>
    </recommendedName>
</protein>
<keyword evidence="2" id="KW-1185">Reference proteome</keyword>
<sequence length="195" mass="22478">MSSGVFPYKDMSATVPQSHQLKSNRAFITPWPGLSPIRKNPIEYLWAWVKHYYRERSTGNAKHSQKLWQEALDACPLLTIRRFFRRAASYMSVYRLGATGGVAEFAVKKFRSHRDIQQKELEEAETEWQLKVKASQSHSGTIRRPLLSVSARVHYRLRLMSSGRQAGGYPRGVAWVLMGPDRRDTRLAPAFWTLI</sequence>
<accession>A0A166DEU1</accession>
<evidence type="ECO:0008006" key="3">
    <source>
        <dbReference type="Google" id="ProtNLM"/>
    </source>
</evidence>
<dbReference type="OrthoDB" id="2449121at2759"/>